<dbReference type="Proteomes" id="UP000593567">
    <property type="component" value="Unassembled WGS sequence"/>
</dbReference>
<feature type="compositionally biased region" description="Basic and acidic residues" evidence="1">
    <location>
        <begin position="143"/>
        <end position="159"/>
    </location>
</feature>
<feature type="compositionally biased region" description="Low complexity" evidence="1">
    <location>
        <begin position="82"/>
        <end position="94"/>
    </location>
</feature>
<feature type="compositionally biased region" description="Basic residues" evidence="1">
    <location>
        <begin position="31"/>
        <end position="62"/>
    </location>
</feature>
<dbReference type="EMBL" id="VXIV02000218">
    <property type="protein sequence ID" value="KAF6039703.1"/>
    <property type="molecule type" value="Genomic_DNA"/>
</dbReference>
<keyword evidence="3" id="KW-1185">Reference proteome</keyword>
<accession>A0A7J7KNI8</accession>
<evidence type="ECO:0000313" key="2">
    <source>
        <dbReference type="EMBL" id="KAF6039703.1"/>
    </source>
</evidence>
<evidence type="ECO:0000313" key="3">
    <source>
        <dbReference type="Proteomes" id="UP000593567"/>
    </source>
</evidence>
<organism evidence="2 3">
    <name type="scientific">Bugula neritina</name>
    <name type="common">Brown bryozoan</name>
    <name type="synonym">Sertularia neritina</name>
    <dbReference type="NCBI Taxonomy" id="10212"/>
    <lineage>
        <taxon>Eukaryota</taxon>
        <taxon>Metazoa</taxon>
        <taxon>Spiralia</taxon>
        <taxon>Lophotrochozoa</taxon>
        <taxon>Bryozoa</taxon>
        <taxon>Gymnolaemata</taxon>
        <taxon>Cheilostomatida</taxon>
        <taxon>Flustrina</taxon>
        <taxon>Buguloidea</taxon>
        <taxon>Bugulidae</taxon>
        <taxon>Bugula</taxon>
    </lineage>
</organism>
<feature type="compositionally biased region" description="Polar residues" evidence="1">
    <location>
        <begin position="187"/>
        <end position="204"/>
    </location>
</feature>
<sequence>MQACAGKPVLAGKGKQPAKKPLKKGPLTKGPLKKGPPKKGPLKKGPLKKGPLKKGPLKKGPLKKGPLTKGPLKKEPPKKGPLKTGPLTKGPLKTRPITKGPLAKGPPKKTPLRKPLTNGRAPASNCQAGGIRNRLGPLKRGPLSKEQKPNAKTPVDPKKNSPSSGSKLGSRAAASKKKQSCPDVFTRLSSTPLRRTPRRLNSTPAVKPPVKSKKS</sequence>
<feature type="region of interest" description="Disordered" evidence="1">
    <location>
        <begin position="1"/>
        <end position="215"/>
    </location>
</feature>
<reference evidence="2" key="1">
    <citation type="submission" date="2020-06" db="EMBL/GenBank/DDBJ databases">
        <title>Draft genome of Bugula neritina, a colonial animal packing powerful symbionts and potential medicines.</title>
        <authorList>
            <person name="Rayko M."/>
        </authorList>
    </citation>
    <scope>NUCLEOTIDE SEQUENCE [LARGE SCALE GENOMIC DNA]</scope>
    <source>
        <strain evidence="2">Kwan_BN1</strain>
    </source>
</reference>
<comment type="caution">
    <text evidence="2">The sequence shown here is derived from an EMBL/GenBank/DDBJ whole genome shotgun (WGS) entry which is preliminary data.</text>
</comment>
<proteinExistence type="predicted"/>
<dbReference type="AlphaFoldDB" id="A0A7J7KNI8"/>
<name>A0A7J7KNI8_BUGNE</name>
<gene>
    <name evidence="2" type="ORF">EB796_001983</name>
</gene>
<protein>
    <submittedName>
        <fullName evidence="2">Uncharacterized protein</fullName>
    </submittedName>
</protein>
<evidence type="ECO:0000256" key="1">
    <source>
        <dbReference type="SAM" id="MobiDB-lite"/>
    </source>
</evidence>